<evidence type="ECO:0000313" key="2">
    <source>
        <dbReference type="Proteomes" id="UP000541444"/>
    </source>
</evidence>
<dbReference type="AlphaFoldDB" id="A0A7J7NKS9"/>
<comment type="caution">
    <text evidence="1">The sequence shown here is derived from an EMBL/GenBank/DDBJ whole genome shotgun (WGS) entry which is preliminary data.</text>
</comment>
<dbReference type="Proteomes" id="UP000541444">
    <property type="component" value="Unassembled WGS sequence"/>
</dbReference>
<protein>
    <submittedName>
        <fullName evidence="1">Uncharacterized protein</fullName>
    </submittedName>
</protein>
<gene>
    <name evidence="1" type="ORF">GIB67_031147</name>
</gene>
<keyword evidence="2" id="KW-1185">Reference proteome</keyword>
<feature type="non-terminal residue" evidence="1">
    <location>
        <position position="1"/>
    </location>
</feature>
<reference evidence="1 2" key="1">
    <citation type="journal article" date="2020" name="IScience">
        <title>Genome Sequencing of the Endangered Kingdonia uniflora (Circaeasteraceae, Ranunculales) Reveals Potential Mechanisms of Evolutionary Specialization.</title>
        <authorList>
            <person name="Sun Y."/>
            <person name="Deng T."/>
            <person name="Zhang A."/>
            <person name="Moore M.J."/>
            <person name="Landis J.B."/>
            <person name="Lin N."/>
            <person name="Zhang H."/>
            <person name="Zhang X."/>
            <person name="Huang J."/>
            <person name="Zhang X."/>
            <person name="Sun H."/>
            <person name="Wang H."/>
        </authorList>
    </citation>
    <scope>NUCLEOTIDE SEQUENCE [LARGE SCALE GENOMIC DNA]</scope>
    <source>
        <strain evidence="1">TB1705</strain>
        <tissue evidence="1">Leaf</tissue>
    </source>
</reference>
<organism evidence="1 2">
    <name type="scientific">Kingdonia uniflora</name>
    <dbReference type="NCBI Taxonomy" id="39325"/>
    <lineage>
        <taxon>Eukaryota</taxon>
        <taxon>Viridiplantae</taxon>
        <taxon>Streptophyta</taxon>
        <taxon>Embryophyta</taxon>
        <taxon>Tracheophyta</taxon>
        <taxon>Spermatophyta</taxon>
        <taxon>Magnoliopsida</taxon>
        <taxon>Ranunculales</taxon>
        <taxon>Circaeasteraceae</taxon>
        <taxon>Kingdonia</taxon>
    </lineage>
</organism>
<proteinExistence type="predicted"/>
<evidence type="ECO:0000313" key="1">
    <source>
        <dbReference type="EMBL" id="KAF6167564.1"/>
    </source>
</evidence>
<accession>A0A7J7NKS9</accession>
<name>A0A7J7NKS9_9MAGN</name>
<sequence>KLKPSKNISLSQRGDSLSLSFPRFRVDIKHFYQALRNPNHGDLKPQLRLKDCWSGLEVEGVIGEDMVEKAIGRDIGDIKKEQENVDSSKEVMFGASSSSISDSSCGSALPRLASIQGMLP</sequence>
<dbReference type="EMBL" id="JACGCM010000723">
    <property type="protein sequence ID" value="KAF6167564.1"/>
    <property type="molecule type" value="Genomic_DNA"/>
</dbReference>